<evidence type="ECO:0000256" key="2">
    <source>
        <dbReference type="ARBA" id="ARBA00022475"/>
    </source>
</evidence>
<dbReference type="RefSeq" id="WP_245182429.1">
    <property type="nucleotide sequence ID" value="NZ_JAAOZT010000012.1"/>
</dbReference>
<dbReference type="PANTHER" id="PTHR30482:SF17">
    <property type="entry name" value="ABC TRANSPORTER ATP-BINDING PROTEIN"/>
    <property type="match status" value="1"/>
</dbReference>
<dbReference type="EMBL" id="JACHHQ010000006">
    <property type="protein sequence ID" value="MBB5201156.1"/>
    <property type="molecule type" value="Genomic_DNA"/>
</dbReference>
<keyword evidence="2" id="KW-1003">Cell membrane</keyword>
<dbReference type="Pfam" id="PF02653">
    <property type="entry name" value="BPD_transp_2"/>
    <property type="match status" value="1"/>
</dbReference>
<feature type="transmembrane region" description="Helical" evidence="6">
    <location>
        <begin position="235"/>
        <end position="258"/>
    </location>
</feature>
<feature type="transmembrane region" description="Helical" evidence="6">
    <location>
        <begin position="270"/>
        <end position="287"/>
    </location>
</feature>
<feature type="transmembrane region" description="Helical" evidence="6">
    <location>
        <begin position="198"/>
        <end position="223"/>
    </location>
</feature>
<dbReference type="GO" id="GO:0005886">
    <property type="term" value="C:plasma membrane"/>
    <property type="evidence" value="ECO:0007669"/>
    <property type="project" value="UniProtKB-SubCell"/>
</dbReference>
<evidence type="ECO:0000256" key="4">
    <source>
        <dbReference type="ARBA" id="ARBA00022989"/>
    </source>
</evidence>
<dbReference type="AlphaFoldDB" id="A0A840RWA6"/>
<gene>
    <name evidence="7" type="ORF">HNR39_003005</name>
</gene>
<feature type="transmembrane region" description="Helical" evidence="6">
    <location>
        <begin position="69"/>
        <end position="92"/>
    </location>
</feature>
<dbReference type="PANTHER" id="PTHR30482">
    <property type="entry name" value="HIGH-AFFINITY BRANCHED-CHAIN AMINO ACID TRANSPORT SYSTEM PERMEASE"/>
    <property type="match status" value="1"/>
</dbReference>
<evidence type="ECO:0000313" key="7">
    <source>
        <dbReference type="EMBL" id="MBB5201156.1"/>
    </source>
</evidence>
<dbReference type="InterPro" id="IPR001851">
    <property type="entry name" value="ABC_transp_permease"/>
</dbReference>
<dbReference type="CDD" id="cd06581">
    <property type="entry name" value="TM_PBP1_LivM_like"/>
    <property type="match status" value="1"/>
</dbReference>
<accession>A0A840RWA6</accession>
<sequence>MAFAILSVLPHLIASRMVLDLIIHIAIFGLFATAVNLLIGYTGLISFGHAMFYASGAYGFGLLMQHGGWSVPAALAVSVFGSALLALIVGLVCTKTKEIYFTFLTLAIQMMFYSTILSWQTLTGGDQGLTGGFTKPLFLGIDLSNANQLYYFITGIVILSLGVLWHITKSPFGYALRMIRDNAARVEFLGMNVRNYRLAAFVIAAAFASVAGALMSLYVSAAYPNFGYWTMSGEAIFMIMLGGVNSFLGPLMGATMLTLLNHFVTEHTKFYGLVLGTIILLYVMFLRKGLLDLIMERWIAARDKRSARRLP</sequence>
<name>A0A840RWA6_9BURK</name>
<evidence type="ECO:0000313" key="8">
    <source>
        <dbReference type="Proteomes" id="UP000571084"/>
    </source>
</evidence>
<reference evidence="7 8" key="1">
    <citation type="submission" date="2020-08" db="EMBL/GenBank/DDBJ databases">
        <title>Genomic Encyclopedia of Type Strains, Phase IV (KMG-IV): sequencing the most valuable type-strain genomes for metagenomic binning, comparative biology and taxonomic classification.</title>
        <authorList>
            <person name="Goeker M."/>
        </authorList>
    </citation>
    <scope>NUCLEOTIDE SEQUENCE [LARGE SCALE GENOMIC DNA]</scope>
    <source>
        <strain evidence="7 8">DSM 23240</strain>
    </source>
</reference>
<keyword evidence="5 6" id="KW-0472">Membrane</keyword>
<organism evidence="7 8">
    <name type="scientific">Glaciimonas immobilis</name>
    <dbReference type="NCBI Taxonomy" id="728004"/>
    <lineage>
        <taxon>Bacteria</taxon>
        <taxon>Pseudomonadati</taxon>
        <taxon>Pseudomonadota</taxon>
        <taxon>Betaproteobacteria</taxon>
        <taxon>Burkholderiales</taxon>
        <taxon>Oxalobacteraceae</taxon>
        <taxon>Glaciimonas</taxon>
    </lineage>
</organism>
<dbReference type="Proteomes" id="UP000571084">
    <property type="component" value="Unassembled WGS sequence"/>
</dbReference>
<evidence type="ECO:0000256" key="6">
    <source>
        <dbReference type="SAM" id="Phobius"/>
    </source>
</evidence>
<feature type="transmembrane region" description="Helical" evidence="6">
    <location>
        <begin position="21"/>
        <end position="49"/>
    </location>
</feature>
<keyword evidence="4 6" id="KW-1133">Transmembrane helix</keyword>
<dbReference type="InterPro" id="IPR043428">
    <property type="entry name" value="LivM-like"/>
</dbReference>
<evidence type="ECO:0000256" key="1">
    <source>
        <dbReference type="ARBA" id="ARBA00004651"/>
    </source>
</evidence>
<protein>
    <submittedName>
        <fullName evidence="7">Branched-chain amino acid transport system permease protein</fullName>
    </submittedName>
</protein>
<feature type="transmembrane region" description="Helical" evidence="6">
    <location>
        <begin position="99"/>
        <end position="119"/>
    </location>
</feature>
<comment type="caution">
    <text evidence="7">The sequence shown here is derived from an EMBL/GenBank/DDBJ whole genome shotgun (WGS) entry which is preliminary data.</text>
</comment>
<evidence type="ECO:0000256" key="3">
    <source>
        <dbReference type="ARBA" id="ARBA00022692"/>
    </source>
</evidence>
<dbReference type="GO" id="GO:0015658">
    <property type="term" value="F:branched-chain amino acid transmembrane transporter activity"/>
    <property type="evidence" value="ECO:0007669"/>
    <property type="project" value="InterPro"/>
</dbReference>
<keyword evidence="8" id="KW-1185">Reference proteome</keyword>
<proteinExistence type="predicted"/>
<feature type="transmembrane region" description="Helical" evidence="6">
    <location>
        <begin position="149"/>
        <end position="168"/>
    </location>
</feature>
<comment type="subcellular location">
    <subcellularLocation>
        <location evidence="1">Cell membrane</location>
        <topology evidence="1">Multi-pass membrane protein</topology>
    </subcellularLocation>
</comment>
<evidence type="ECO:0000256" key="5">
    <source>
        <dbReference type="ARBA" id="ARBA00023136"/>
    </source>
</evidence>
<keyword evidence="3 6" id="KW-0812">Transmembrane</keyword>